<dbReference type="Proteomes" id="UP000436284">
    <property type="component" value="Unassembled WGS sequence"/>
</dbReference>
<organism evidence="1 2">
    <name type="scientific">Salinicoccus hispanicus</name>
    <dbReference type="NCBI Taxonomy" id="157225"/>
    <lineage>
        <taxon>Bacteria</taxon>
        <taxon>Bacillati</taxon>
        <taxon>Bacillota</taxon>
        <taxon>Bacilli</taxon>
        <taxon>Bacillales</taxon>
        <taxon>Staphylococcaceae</taxon>
        <taxon>Salinicoccus</taxon>
    </lineage>
</organism>
<dbReference type="EMBL" id="WUUK01000001">
    <property type="protein sequence ID" value="MXQ50481.1"/>
    <property type="molecule type" value="Genomic_DNA"/>
</dbReference>
<dbReference type="InterPro" id="IPR038396">
    <property type="entry name" value="SpoIIAA-like_sf"/>
</dbReference>
<dbReference type="InterPro" id="IPR036513">
    <property type="entry name" value="STAS_dom_sf"/>
</dbReference>
<dbReference type="SUPFAM" id="SSF52091">
    <property type="entry name" value="SpoIIaa-like"/>
    <property type="match status" value="1"/>
</dbReference>
<evidence type="ECO:0000313" key="2">
    <source>
        <dbReference type="Proteomes" id="UP000436284"/>
    </source>
</evidence>
<evidence type="ECO:0000313" key="1">
    <source>
        <dbReference type="EMBL" id="MXQ50481.1"/>
    </source>
</evidence>
<dbReference type="OrthoDB" id="2389786at2"/>
<proteinExistence type="predicted"/>
<dbReference type="Gene3D" id="3.40.50.10600">
    <property type="entry name" value="SpoIIaa-like domains"/>
    <property type="match status" value="1"/>
</dbReference>
<dbReference type="Pfam" id="PF11964">
    <property type="entry name" value="SpoIIAA-like"/>
    <property type="match status" value="1"/>
</dbReference>
<keyword evidence="2" id="KW-1185">Reference proteome</keyword>
<name>A0A6N8U2T9_9STAP</name>
<accession>A0A6N8U2T9</accession>
<dbReference type="RefSeq" id="WP_160653049.1">
    <property type="nucleotide sequence ID" value="NZ_JBHRWU010000001.1"/>
</dbReference>
<gene>
    <name evidence="1" type="ORF">GQ671_04075</name>
</gene>
<dbReference type="AlphaFoldDB" id="A0A6N8U2T9"/>
<dbReference type="InterPro" id="IPR021866">
    <property type="entry name" value="SpoIIAA-like"/>
</dbReference>
<protein>
    <submittedName>
        <fullName evidence="1">STAS/SEC14 domain-containing protein</fullName>
    </submittedName>
</protein>
<sequence>MLTLKETELDNVIRIDVDGAVTKEDAEKSASFIKEHYGDDKELSALVYIKDFDGVGPVGMVKGTIMDISHWNQYKKFAVVTDAAWQEGGAKLVGLLPGIEVKQFDKAQEEQAYEWLGD</sequence>
<comment type="caution">
    <text evidence="1">The sequence shown here is derived from an EMBL/GenBank/DDBJ whole genome shotgun (WGS) entry which is preliminary data.</text>
</comment>
<reference evidence="1 2" key="1">
    <citation type="submission" date="2019-12" db="EMBL/GenBank/DDBJ databases">
        <title>Salinicoccus cyprini sp. nov., isolated from gastro-intestinal tract of mirror carp, Cyprinus carpio var. specularis, collected from Gobind Sagar Reservoir, Himachal Pradesh, India.</title>
        <authorList>
            <person name="Talwar C."/>
            <person name="Singh A.K."/>
            <person name="Lal R."/>
            <person name="Negi R.K."/>
        </authorList>
    </citation>
    <scope>NUCLEOTIDE SEQUENCE [LARGE SCALE GENOMIC DNA]</scope>
    <source>
        <strain evidence="1 2">J-82</strain>
    </source>
</reference>